<proteinExistence type="inferred from homology"/>
<feature type="transmembrane region" description="Helical" evidence="9">
    <location>
        <begin position="373"/>
        <end position="398"/>
    </location>
</feature>
<feature type="domain" description="ABC transmembrane type-1" evidence="10">
    <location>
        <begin position="98"/>
        <end position="394"/>
    </location>
</feature>
<reference evidence="11" key="1">
    <citation type="submission" date="2020-10" db="EMBL/GenBank/DDBJ databases">
        <title>An improved Amphimedon queenslandica hologenome assembly reveals how three proteobacterial symbionts can extend the metabolic phenotypic of their marine sponge host.</title>
        <authorList>
            <person name="Degnan B."/>
            <person name="Degnan S."/>
            <person name="Xiang X."/>
        </authorList>
    </citation>
    <scope>NUCLEOTIDE SEQUENCE</scope>
    <source>
        <strain evidence="11">AqS2</strain>
    </source>
</reference>
<evidence type="ECO:0000256" key="6">
    <source>
        <dbReference type="ARBA" id="ARBA00022970"/>
    </source>
</evidence>
<dbReference type="GO" id="GO:0022857">
    <property type="term" value="F:transmembrane transporter activity"/>
    <property type="evidence" value="ECO:0007669"/>
    <property type="project" value="InterPro"/>
</dbReference>
<accession>A0A930UEY4</accession>
<protein>
    <submittedName>
        <fullName evidence="11">ABC transporter permease subunit</fullName>
    </submittedName>
</protein>
<dbReference type="GO" id="GO:0043190">
    <property type="term" value="C:ATP-binding cassette (ABC) transporter complex"/>
    <property type="evidence" value="ECO:0007669"/>
    <property type="project" value="InterPro"/>
</dbReference>
<keyword evidence="3 9" id="KW-0813">Transport</keyword>
<dbReference type="Proteomes" id="UP000604381">
    <property type="component" value="Unassembled WGS sequence"/>
</dbReference>
<evidence type="ECO:0000256" key="9">
    <source>
        <dbReference type="RuleBase" id="RU363032"/>
    </source>
</evidence>
<evidence type="ECO:0000256" key="7">
    <source>
        <dbReference type="ARBA" id="ARBA00022989"/>
    </source>
</evidence>
<name>A0A930UEY4_9GAMM</name>
<evidence type="ECO:0000259" key="10">
    <source>
        <dbReference type="PROSITE" id="PS50928"/>
    </source>
</evidence>
<comment type="similarity">
    <text evidence="2">Belongs to the binding-protein-dependent transport system permease family. HisMQ subfamily.</text>
</comment>
<evidence type="ECO:0000313" key="11">
    <source>
        <dbReference type="EMBL" id="MBF2735177.1"/>
    </source>
</evidence>
<feature type="transmembrane region" description="Helical" evidence="9">
    <location>
        <begin position="226"/>
        <end position="249"/>
    </location>
</feature>
<dbReference type="InterPro" id="IPR035906">
    <property type="entry name" value="MetI-like_sf"/>
</dbReference>
<comment type="subcellular location">
    <subcellularLocation>
        <location evidence="1">Cell inner membrane</location>
        <topology evidence="1">Multi-pass membrane protein</topology>
    </subcellularLocation>
    <subcellularLocation>
        <location evidence="9">Cell membrane</location>
        <topology evidence="9">Multi-pass membrane protein</topology>
    </subcellularLocation>
</comment>
<evidence type="ECO:0000256" key="8">
    <source>
        <dbReference type="ARBA" id="ARBA00023136"/>
    </source>
</evidence>
<dbReference type="Pfam" id="PF00528">
    <property type="entry name" value="BPD_transp_1"/>
    <property type="match status" value="1"/>
</dbReference>
<dbReference type="GO" id="GO:0006865">
    <property type="term" value="P:amino acid transport"/>
    <property type="evidence" value="ECO:0007669"/>
    <property type="project" value="UniProtKB-KW"/>
</dbReference>
<keyword evidence="6" id="KW-0029">Amino-acid transport</keyword>
<feature type="transmembrane region" description="Helical" evidence="9">
    <location>
        <begin position="145"/>
        <end position="162"/>
    </location>
</feature>
<gene>
    <name evidence="11" type="ORF">ISN26_03695</name>
</gene>
<dbReference type="EMBL" id="JADHEI010000033">
    <property type="protein sequence ID" value="MBF2735177.1"/>
    <property type="molecule type" value="Genomic_DNA"/>
</dbReference>
<dbReference type="SUPFAM" id="SSF161098">
    <property type="entry name" value="MetI-like"/>
    <property type="match status" value="2"/>
</dbReference>
<organism evidence="11 12">
    <name type="scientific">Candidatus Amphirhobacter heronislandensis</name>
    <dbReference type="NCBI Taxonomy" id="1732024"/>
    <lineage>
        <taxon>Bacteria</taxon>
        <taxon>Pseudomonadati</taxon>
        <taxon>Pseudomonadota</taxon>
        <taxon>Gammaproteobacteria</taxon>
        <taxon>Candidatus Tethybacterales</taxon>
        <taxon>Candidatus Tethybacteraceae</taxon>
        <taxon>Candidatus Amphirhobacter</taxon>
    </lineage>
</organism>
<feature type="transmembrane region" description="Helical" evidence="9">
    <location>
        <begin position="28"/>
        <end position="50"/>
    </location>
</feature>
<dbReference type="NCBIfam" id="TIGR01726">
    <property type="entry name" value="HEQRo_perm_3TM"/>
    <property type="match status" value="1"/>
</dbReference>
<evidence type="ECO:0000256" key="2">
    <source>
        <dbReference type="ARBA" id="ARBA00010072"/>
    </source>
</evidence>
<dbReference type="InterPro" id="IPR043429">
    <property type="entry name" value="ArtM/GltK/GlnP/TcyL/YhdX-like"/>
</dbReference>
<sequence length="407" mass="44920">MAWTIMPERPAPDPKAAPWWRRPRTRGYFYQAMVVVGTLYLLYVLVSNTVANLRDRSIKTSFAFLEETATFAIPLNFFPFWDFTLGESVYWDVFIIGVQNTIIITLLGIPTATILGLTLGVTMLSPNFLLRKLSTGFVEIFRNTPLLLQLLFWHFAFFPPIYNSLPPVRESILTGGMVINSAGIYLPAPTLAGSAGWALAAFLAVAAVAAVMLARHAHRRRMETGVGLPTGTYIVGIFVLALAAFMFFFGDQVGVDLPEKKGLNYRGGMRPTKEIISLWFGLTVYTSTYIAENVRGGILSVNPGQSEAGMALGLSRVLRMKLVVLPQALRVIIPPTISQYLNLTKNSSLAVAVGYPDITNIWLGIALNQTGQALIIVFMTIVVYETINALTSLATNLYNRSVQIQER</sequence>
<comment type="caution">
    <text evidence="11">The sequence shown here is derived from an EMBL/GenBank/DDBJ whole genome shotgun (WGS) entry which is preliminary data.</text>
</comment>
<evidence type="ECO:0000256" key="5">
    <source>
        <dbReference type="ARBA" id="ARBA00022692"/>
    </source>
</evidence>
<feature type="transmembrane region" description="Helical" evidence="9">
    <location>
        <begin position="195"/>
        <end position="214"/>
    </location>
</feature>
<keyword evidence="4" id="KW-1003">Cell membrane</keyword>
<dbReference type="Gene3D" id="1.10.3720.10">
    <property type="entry name" value="MetI-like"/>
    <property type="match status" value="2"/>
</dbReference>
<keyword evidence="8 9" id="KW-0472">Membrane</keyword>
<evidence type="ECO:0000313" key="12">
    <source>
        <dbReference type="Proteomes" id="UP000604381"/>
    </source>
</evidence>
<feature type="transmembrane region" description="Helical" evidence="9">
    <location>
        <begin position="62"/>
        <end position="81"/>
    </location>
</feature>
<dbReference type="PANTHER" id="PTHR30614:SF37">
    <property type="entry name" value="AMINO-ACID ABC TRANSPORTER PERMEASE PROTEIN YHDX-RELATED"/>
    <property type="match status" value="1"/>
</dbReference>
<keyword evidence="5 9" id="KW-0812">Transmembrane</keyword>
<keyword evidence="7 9" id="KW-1133">Transmembrane helix</keyword>
<evidence type="ECO:0000256" key="1">
    <source>
        <dbReference type="ARBA" id="ARBA00004429"/>
    </source>
</evidence>
<evidence type="ECO:0000256" key="4">
    <source>
        <dbReference type="ARBA" id="ARBA00022475"/>
    </source>
</evidence>
<dbReference type="AlphaFoldDB" id="A0A930UEY4"/>
<dbReference type="CDD" id="cd06261">
    <property type="entry name" value="TM_PBP2"/>
    <property type="match status" value="2"/>
</dbReference>
<feature type="transmembrane region" description="Helical" evidence="9">
    <location>
        <begin position="101"/>
        <end position="124"/>
    </location>
</feature>
<dbReference type="InterPro" id="IPR000515">
    <property type="entry name" value="MetI-like"/>
</dbReference>
<dbReference type="PROSITE" id="PS50928">
    <property type="entry name" value="ABC_TM1"/>
    <property type="match status" value="1"/>
</dbReference>
<dbReference type="InterPro" id="IPR010065">
    <property type="entry name" value="AA_ABC_transptr_permease_3TM"/>
</dbReference>
<evidence type="ECO:0000256" key="3">
    <source>
        <dbReference type="ARBA" id="ARBA00022448"/>
    </source>
</evidence>
<dbReference type="PANTHER" id="PTHR30614">
    <property type="entry name" value="MEMBRANE COMPONENT OF AMINO ACID ABC TRANSPORTER"/>
    <property type="match status" value="1"/>
</dbReference>
<keyword evidence="12" id="KW-1185">Reference proteome</keyword>